<dbReference type="EMBL" id="JACHIP010000001">
    <property type="protein sequence ID" value="MBB5055841.1"/>
    <property type="molecule type" value="Genomic_DNA"/>
</dbReference>
<evidence type="ECO:0000259" key="1">
    <source>
        <dbReference type="Pfam" id="PF12867"/>
    </source>
</evidence>
<dbReference type="Gene3D" id="1.20.120.450">
    <property type="entry name" value="dinb family like domain"/>
    <property type="match status" value="1"/>
</dbReference>
<dbReference type="InterPro" id="IPR024775">
    <property type="entry name" value="DinB-like"/>
</dbReference>
<proteinExistence type="predicted"/>
<gene>
    <name evidence="2" type="ORF">HDF16_000510</name>
</gene>
<dbReference type="AlphaFoldDB" id="A0A7W7ZAM2"/>
<evidence type="ECO:0000313" key="2">
    <source>
        <dbReference type="EMBL" id="MBB5055841.1"/>
    </source>
</evidence>
<keyword evidence="3" id="KW-1185">Reference proteome</keyword>
<dbReference type="InterPro" id="IPR034660">
    <property type="entry name" value="DinB/YfiT-like"/>
</dbReference>
<sequence>MTPQQIMVDVAIGNWKLTIKRATSLFDGLTEEEFLKPIAPGRNRVIYLLGHLTAVHDLMLPLLGLGERHHVELDELFLSNPDGTFAELPPVVDLKRYWNETNSLLLEKALLLTPEQWLERHTAMTDEDLVKDPTRNRFSVFLNRTNHTAFHLGQLVLAREKK</sequence>
<accession>A0A7W7ZAM2</accession>
<dbReference type="Pfam" id="PF12867">
    <property type="entry name" value="DinB_2"/>
    <property type="match status" value="1"/>
</dbReference>
<protein>
    <recommendedName>
        <fullName evidence="1">DinB-like domain-containing protein</fullName>
    </recommendedName>
</protein>
<dbReference type="Proteomes" id="UP000540989">
    <property type="component" value="Unassembled WGS sequence"/>
</dbReference>
<organism evidence="2 3">
    <name type="scientific">Granulicella aggregans</name>
    <dbReference type="NCBI Taxonomy" id="474949"/>
    <lineage>
        <taxon>Bacteria</taxon>
        <taxon>Pseudomonadati</taxon>
        <taxon>Acidobacteriota</taxon>
        <taxon>Terriglobia</taxon>
        <taxon>Terriglobales</taxon>
        <taxon>Acidobacteriaceae</taxon>
        <taxon>Granulicella</taxon>
    </lineage>
</organism>
<name>A0A7W7ZAM2_9BACT</name>
<dbReference type="SUPFAM" id="SSF109854">
    <property type="entry name" value="DinB/YfiT-like putative metalloenzymes"/>
    <property type="match status" value="1"/>
</dbReference>
<reference evidence="2 3" key="1">
    <citation type="submission" date="2020-08" db="EMBL/GenBank/DDBJ databases">
        <title>Genomic Encyclopedia of Type Strains, Phase IV (KMG-V): Genome sequencing to study the core and pangenomes of soil and plant-associated prokaryotes.</title>
        <authorList>
            <person name="Whitman W."/>
        </authorList>
    </citation>
    <scope>NUCLEOTIDE SEQUENCE [LARGE SCALE GENOMIC DNA]</scope>
    <source>
        <strain evidence="2 3">M8UP14</strain>
    </source>
</reference>
<dbReference type="RefSeq" id="WP_184213582.1">
    <property type="nucleotide sequence ID" value="NZ_JACHIP010000001.1"/>
</dbReference>
<feature type="domain" description="DinB-like" evidence="1">
    <location>
        <begin position="17"/>
        <end position="155"/>
    </location>
</feature>
<evidence type="ECO:0000313" key="3">
    <source>
        <dbReference type="Proteomes" id="UP000540989"/>
    </source>
</evidence>
<comment type="caution">
    <text evidence="2">The sequence shown here is derived from an EMBL/GenBank/DDBJ whole genome shotgun (WGS) entry which is preliminary data.</text>
</comment>